<accession>A0AAD5UUU8</accession>
<evidence type="ECO:0000313" key="2">
    <source>
        <dbReference type="EMBL" id="KAJ3477270.1"/>
    </source>
</evidence>
<reference evidence="2" key="1">
    <citation type="submission" date="2022-07" db="EMBL/GenBank/DDBJ databases">
        <title>Genome Sequence of Physisporinus lineatus.</title>
        <authorList>
            <person name="Buettner E."/>
        </authorList>
    </citation>
    <scope>NUCLEOTIDE SEQUENCE</scope>
    <source>
        <strain evidence="2">VT162</strain>
    </source>
</reference>
<evidence type="ECO:0000313" key="3">
    <source>
        <dbReference type="Proteomes" id="UP001212997"/>
    </source>
</evidence>
<dbReference type="Gene3D" id="3.40.50.150">
    <property type="entry name" value="Vaccinia Virus protein VP39"/>
    <property type="match status" value="1"/>
</dbReference>
<sequence length="627" mass="67727">MTTNNTVPSGGKSSAGQKVKGVAEVIHGLGDSLRGRFMDFVDSSQGVEHPETQKGREEVERGMARLKGQGTEQPPQGSRAPIGGGSGPQGLEGQRNWGGESQGPTADARSNGATKPPPPPPRPANYGPGADLPSSEGYGYGVGTEKTDPEGYGGQGAYGGVPVGGDSGMRDFQQTQFGGNQSTGGSAADRWVHTVPQDIIQFPVSNGTTSVPTRLPLNNPSSHLPSIANIRYTSIQELREAVGYLRLLYNPVVRGTRCVGRRQVFLAPCLSTADVKSTRHSPLEPEATDCINEMYVEDDFGGLRADSFERSHAIRWLTSLVSQADRLEGADSQGQDGDKLVQDAAALLAVCAGTASAGKVVRVFSFRDPIGRILEVQIVDAPLENQDFTSVGAQTWGSAYLLSEMIVQSPLLFGLDRTPIRILELGAGTGLVSLTLATVLREAGVSLSAERTNSSITATDFHPSILQNLRGNVEIFQSQPHPVRIPIDIDFLDWSTFPDSTPRPPFDERFDLVFAADVVYETEQVQWIKNCVEILLRIPESTQLVPPRFFLVVPVRPTHATESRLLEEAFPFADARHGRLPSEESSEPVLVTISKEILQCEAGVGVRESDVEFVQYSFYTIAWSFTH</sequence>
<keyword evidence="3" id="KW-1185">Reference proteome</keyword>
<feature type="region of interest" description="Disordered" evidence="1">
    <location>
        <begin position="40"/>
        <end position="157"/>
    </location>
</feature>
<dbReference type="AlphaFoldDB" id="A0AAD5UUU8"/>
<dbReference type="PANTHER" id="PTHR14614:SF147">
    <property type="entry name" value="S-ADENOSYLMETHIONINE-DEPENDENT METHYLTRANSFERASE OF THE SEVEN BETA-STRAND FAMILY"/>
    <property type="match status" value="1"/>
</dbReference>
<dbReference type="Pfam" id="PF10294">
    <property type="entry name" value="Methyltransf_16"/>
    <property type="match status" value="1"/>
</dbReference>
<organism evidence="2 3">
    <name type="scientific">Meripilus lineatus</name>
    <dbReference type="NCBI Taxonomy" id="2056292"/>
    <lineage>
        <taxon>Eukaryota</taxon>
        <taxon>Fungi</taxon>
        <taxon>Dikarya</taxon>
        <taxon>Basidiomycota</taxon>
        <taxon>Agaricomycotina</taxon>
        <taxon>Agaricomycetes</taxon>
        <taxon>Polyporales</taxon>
        <taxon>Meripilaceae</taxon>
        <taxon>Meripilus</taxon>
    </lineage>
</organism>
<dbReference type="InterPro" id="IPR029063">
    <property type="entry name" value="SAM-dependent_MTases_sf"/>
</dbReference>
<evidence type="ECO:0000256" key="1">
    <source>
        <dbReference type="SAM" id="MobiDB-lite"/>
    </source>
</evidence>
<name>A0AAD5UUU8_9APHY</name>
<dbReference type="InterPro" id="IPR019410">
    <property type="entry name" value="Methyltransf_16"/>
</dbReference>
<comment type="caution">
    <text evidence="2">The sequence shown here is derived from an EMBL/GenBank/DDBJ whole genome shotgun (WGS) entry which is preliminary data.</text>
</comment>
<dbReference type="GO" id="GO:0008757">
    <property type="term" value="F:S-adenosylmethionine-dependent methyltransferase activity"/>
    <property type="evidence" value="ECO:0007669"/>
    <property type="project" value="UniProtKB-ARBA"/>
</dbReference>
<dbReference type="Proteomes" id="UP001212997">
    <property type="component" value="Unassembled WGS sequence"/>
</dbReference>
<dbReference type="EMBL" id="JANAWD010000612">
    <property type="protein sequence ID" value="KAJ3477270.1"/>
    <property type="molecule type" value="Genomic_DNA"/>
</dbReference>
<dbReference type="PANTHER" id="PTHR14614">
    <property type="entry name" value="HEPATOCELLULAR CARCINOMA-ASSOCIATED ANTIGEN"/>
    <property type="match status" value="1"/>
</dbReference>
<protein>
    <submittedName>
        <fullName evidence="2">Uncharacterized protein</fullName>
    </submittedName>
</protein>
<proteinExistence type="predicted"/>
<dbReference type="SUPFAM" id="SSF53335">
    <property type="entry name" value="S-adenosyl-L-methionine-dependent methyltransferases"/>
    <property type="match status" value="1"/>
</dbReference>
<dbReference type="CDD" id="cd02440">
    <property type="entry name" value="AdoMet_MTases"/>
    <property type="match status" value="1"/>
</dbReference>
<gene>
    <name evidence="2" type="ORF">NLI96_g10581</name>
</gene>
<feature type="compositionally biased region" description="Basic and acidic residues" evidence="1">
    <location>
        <begin position="48"/>
        <end position="63"/>
    </location>
</feature>